<protein>
    <submittedName>
        <fullName evidence="2">Permease prefix domain 1-containing protein</fullName>
    </submittedName>
</protein>
<keyword evidence="1" id="KW-0812">Transmembrane</keyword>
<feature type="transmembrane region" description="Helical" evidence="1">
    <location>
        <begin position="107"/>
        <end position="127"/>
    </location>
</feature>
<gene>
    <name evidence="2" type="ORF">ACFQ3W_01735</name>
</gene>
<dbReference type="NCBIfam" id="NF038403">
    <property type="entry name" value="perm_prefix_1"/>
    <property type="match status" value="1"/>
</dbReference>
<evidence type="ECO:0000313" key="2">
    <source>
        <dbReference type="EMBL" id="MFD1175030.1"/>
    </source>
</evidence>
<feature type="transmembrane region" description="Helical" evidence="1">
    <location>
        <begin position="148"/>
        <end position="168"/>
    </location>
</feature>
<accession>A0ABW3RT15</accession>
<feature type="transmembrane region" description="Helical" evidence="1">
    <location>
        <begin position="77"/>
        <end position="95"/>
    </location>
</feature>
<organism evidence="2 3">
    <name type="scientific">Paenibacillus puldeungensis</name>
    <dbReference type="NCBI Taxonomy" id="696536"/>
    <lineage>
        <taxon>Bacteria</taxon>
        <taxon>Bacillati</taxon>
        <taxon>Bacillota</taxon>
        <taxon>Bacilli</taxon>
        <taxon>Bacillales</taxon>
        <taxon>Paenibacillaceae</taxon>
        <taxon>Paenibacillus</taxon>
    </lineage>
</organism>
<dbReference type="EMBL" id="JBHTLM010000001">
    <property type="protein sequence ID" value="MFD1175030.1"/>
    <property type="molecule type" value="Genomic_DNA"/>
</dbReference>
<sequence length="227" mass="26323">MNPLQKHVDRLFAKYTLTPQIREMKDEILGNLEAKVADLTTSGMKYDEAVRQATASLTSVDGLIDDHRNIYISRYRLELVQTALLYSLILWIFTIPTRLIDQSLLSYQLLAVVLVIAIIYLVLKSIWKKEAWNYTKQRNLKNAKQISRWGWLVWGLFILIFLLALAALDFGSNIWFNRQIKIDGPYQFAQIGIKFAKPFLTIFIPLMLQASVRLMQKHEAVTEEFGQ</sequence>
<dbReference type="Proteomes" id="UP001597262">
    <property type="component" value="Unassembled WGS sequence"/>
</dbReference>
<evidence type="ECO:0000256" key="1">
    <source>
        <dbReference type="SAM" id="Phobius"/>
    </source>
</evidence>
<name>A0ABW3RT15_9BACL</name>
<proteinExistence type="predicted"/>
<evidence type="ECO:0000313" key="3">
    <source>
        <dbReference type="Proteomes" id="UP001597262"/>
    </source>
</evidence>
<reference evidence="3" key="1">
    <citation type="journal article" date="2019" name="Int. J. Syst. Evol. Microbiol.">
        <title>The Global Catalogue of Microorganisms (GCM) 10K type strain sequencing project: providing services to taxonomists for standard genome sequencing and annotation.</title>
        <authorList>
            <consortium name="The Broad Institute Genomics Platform"/>
            <consortium name="The Broad Institute Genome Sequencing Center for Infectious Disease"/>
            <person name="Wu L."/>
            <person name="Ma J."/>
        </authorList>
    </citation>
    <scope>NUCLEOTIDE SEQUENCE [LARGE SCALE GENOMIC DNA]</scope>
    <source>
        <strain evidence="3">CCUG 59189</strain>
    </source>
</reference>
<keyword evidence="1" id="KW-0472">Membrane</keyword>
<feature type="transmembrane region" description="Helical" evidence="1">
    <location>
        <begin position="188"/>
        <end position="208"/>
    </location>
</feature>
<keyword evidence="1" id="KW-1133">Transmembrane helix</keyword>
<comment type="caution">
    <text evidence="2">The sequence shown here is derived from an EMBL/GenBank/DDBJ whole genome shotgun (WGS) entry which is preliminary data.</text>
</comment>
<keyword evidence="3" id="KW-1185">Reference proteome</keyword>
<dbReference type="InterPro" id="IPR047928">
    <property type="entry name" value="Perm_prefix_1"/>
</dbReference>